<evidence type="ECO:0000313" key="4">
    <source>
        <dbReference type="Proteomes" id="UP000283616"/>
    </source>
</evidence>
<reference evidence="3 6" key="3">
    <citation type="submission" date="2021-06" db="EMBL/GenBank/DDBJ databases">
        <title>Interrogation of the integrated mobile genetic elements in gut-associated Bacteroides with a consensus prediction approach.</title>
        <authorList>
            <person name="Campbell D.E."/>
            <person name="Leigh J.R."/>
            <person name="Kim T."/>
            <person name="England W."/>
            <person name="Whitaker R.J."/>
            <person name="Degnan P.H."/>
        </authorList>
    </citation>
    <scope>NUCLEOTIDE SEQUENCE [LARGE SCALE GENOMIC DNA]</scope>
    <source>
        <strain evidence="3 6">WAL8669</strain>
    </source>
</reference>
<evidence type="ECO:0000313" key="2">
    <source>
        <dbReference type="EMBL" id="RHL61227.1"/>
    </source>
</evidence>
<evidence type="ECO:0000313" key="5">
    <source>
        <dbReference type="Proteomes" id="UP000460317"/>
    </source>
</evidence>
<evidence type="ECO:0000313" key="6">
    <source>
        <dbReference type="Proteomes" id="UP001156218"/>
    </source>
</evidence>
<dbReference type="EMBL" id="QROV01000007">
    <property type="protein sequence ID" value="RHL61227.1"/>
    <property type="molecule type" value="Genomic_DNA"/>
</dbReference>
<evidence type="ECO:0000313" key="1">
    <source>
        <dbReference type="EMBL" id="KAB4448228.1"/>
    </source>
</evidence>
<sequence length="125" mass="14467">MKRFAAHYLLLPDVGFIRQQVVEIADEGYVRDVFPLTEEIESVEWMPGLIALLPVNEIKNTEMFSKNISVFQFNFPIVSDQTSQCFKEALAASEKRGEVLFPYLFYPFDFTSMQPVAGTRHRLLR</sequence>
<evidence type="ECO:0000313" key="3">
    <source>
        <dbReference type="EMBL" id="UYU67769.1"/>
    </source>
</evidence>
<dbReference type="RefSeq" id="WP_048696412.1">
    <property type="nucleotide sequence ID" value="NZ_CAXKYH010000011.1"/>
</dbReference>
<dbReference type="Proteomes" id="UP001156218">
    <property type="component" value="Chromosome"/>
</dbReference>
<proteinExistence type="predicted"/>
<name>A0A0P0FQ25_BACT4</name>
<gene>
    <name evidence="2" type="ORF">DW011_08375</name>
    <name evidence="1" type="ORF">GAN93_22300</name>
    <name evidence="3" type="ORF">KQP68_05695</name>
</gene>
<dbReference type="Proteomes" id="UP000460317">
    <property type="component" value="Unassembled WGS sequence"/>
</dbReference>
<dbReference type="EMBL" id="CP083680">
    <property type="protein sequence ID" value="UYU67769.1"/>
    <property type="molecule type" value="Genomic_DNA"/>
</dbReference>
<reference evidence="2 4" key="1">
    <citation type="submission" date="2018-08" db="EMBL/GenBank/DDBJ databases">
        <title>A genome reference for cultivated species of the human gut microbiota.</title>
        <authorList>
            <person name="Zou Y."/>
            <person name="Xue W."/>
            <person name="Luo G."/>
        </authorList>
    </citation>
    <scope>NUCLEOTIDE SEQUENCE [LARGE SCALE GENOMIC DNA]</scope>
    <source>
        <strain evidence="2 4">AF37-12</strain>
    </source>
</reference>
<dbReference type="AlphaFoldDB" id="A0A0P0FQ25"/>
<reference evidence="1 5" key="2">
    <citation type="journal article" date="2019" name="Nat. Med.">
        <title>A library of human gut bacterial isolates paired with longitudinal multiomics data enables mechanistic microbiome research.</title>
        <authorList>
            <person name="Poyet M."/>
            <person name="Groussin M."/>
            <person name="Gibbons S.M."/>
            <person name="Avila-Pacheco J."/>
            <person name="Jiang X."/>
            <person name="Kearney S.M."/>
            <person name="Perrotta A.R."/>
            <person name="Berdy B."/>
            <person name="Zhao S."/>
            <person name="Lieberman T.D."/>
            <person name="Swanson P.K."/>
            <person name="Smith M."/>
            <person name="Roesemann S."/>
            <person name="Alexander J.E."/>
            <person name="Rich S.A."/>
            <person name="Livny J."/>
            <person name="Vlamakis H."/>
            <person name="Clish C."/>
            <person name="Bullock K."/>
            <person name="Deik A."/>
            <person name="Scott J."/>
            <person name="Pierce K.A."/>
            <person name="Xavier R.J."/>
            <person name="Alm E.J."/>
        </authorList>
    </citation>
    <scope>NUCLEOTIDE SEQUENCE [LARGE SCALE GENOMIC DNA]</scope>
    <source>
        <strain evidence="1 5">BIOML-A165</strain>
    </source>
</reference>
<organism evidence="1 5">
    <name type="scientific">Bacteroides thetaiotaomicron</name>
    <dbReference type="NCBI Taxonomy" id="818"/>
    <lineage>
        <taxon>Bacteria</taxon>
        <taxon>Pseudomonadati</taxon>
        <taxon>Bacteroidota</taxon>
        <taxon>Bacteroidia</taxon>
        <taxon>Bacteroidales</taxon>
        <taxon>Bacteroidaceae</taxon>
        <taxon>Bacteroides</taxon>
    </lineage>
</organism>
<protein>
    <submittedName>
        <fullName evidence="1">Uncharacterized protein</fullName>
    </submittedName>
</protein>
<accession>A0A0P0FQ25</accession>
<dbReference type="KEGG" id="btho:Btheta7330_02433"/>
<dbReference type="Proteomes" id="UP000283616">
    <property type="component" value="Unassembled WGS sequence"/>
</dbReference>
<dbReference type="EMBL" id="WCSB01000031">
    <property type="protein sequence ID" value="KAB4448228.1"/>
    <property type="molecule type" value="Genomic_DNA"/>
</dbReference>